<evidence type="ECO:0000313" key="4">
    <source>
        <dbReference type="EMBL" id="SHM60364.1"/>
    </source>
</evidence>
<dbReference type="Gene3D" id="3.30.559.30">
    <property type="entry name" value="Nonribosomal peptide synthetase, condensation domain"/>
    <property type="match status" value="1"/>
</dbReference>
<dbReference type="SUPFAM" id="SSF52777">
    <property type="entry name" value="CoA-dependent acyltransferases"/>
    <property type="match status" value="2"/>
</dbReference>
<dbReference type="GO" id="GO:0008610">
    <property type="term" value="P:lipid biosynthetic process"/>
    <property type="evidence" value="ECO:0007669"/>
    <property type="project" value="UniProtKB-ARBA"/>
</dbReference>
<dbReference type="Gene3D" id="1.10.10.1830">
    <property type="entry name" value="Non-ribosomal peptide synthase, adenylation domain"/>
    <property type="match status" value="1"/>
</dbReference>
<dbReference type="Proteomes" id="UP000184394">
    <property type="component" value="Unassembled WGS sequence"/>
</dbReference>
<dbReference type="GO" id="GO:0031177">
    <property type="term" value="F:phosphopantetheine binding"/>
    <property type="evidence" value="ECO:0007669"/>
    <property type="project" value="TreeGrafter"/>
</dbReference>
<dbReference type="PANTHER" id="PTHR45527:SF10">
    <property type="entry name" value="PYOCHELIN SYNTHASE PCHF"/>
    <property type="match status" value="1"/>
</dbReference>
<evidence type="ECO:0000259" key="2">
    <source>
        <dbReference type="Pfam" id="PF00668"/>
    </source>
</evidence>
<organism evidence="4 5">
    <name type="scientific">Ruminococcus flavefaciens</name>
    <dbReference type="NCBI Taxonomy" id="1265"/>
    <lineage>
        <taxon>Bacteria</taxon>
        <taxon>Bacillati</taxon>
        <taxon>Bacillota</taxon>
        <taxon>Clostridia</taxon>
        <taxon>Eubacteriales</taxon>
        <taxon>Oscillospiraceae</taxon>
        <taxon>Ruminococcus</taxon>
    </lineage>
</organism>
<dbReference type="GO" id="GO:0044550">
    <property type="term" value="P:secondary metabolite biosynthetic process"/>
    <property type="evidence" value="ECO:0007669"/>
    <property type="project" value="TreeGrafter"/>
</dbReference>
<dbReference type="OrthoDB" id="2203190at2"/>
<dbReference type="Gene3D" id="3.30.559.10">
    <property type="entry name" value="Chloramphenicol acetyltransferase-like domain"/>
    <property type="match status" value="1"/>
</dbReference>
<dbReference type="InterPro" id="IPR023213">
    <property type="entry name" value="CAT-like_dom_sf"/>
</dbReference>
<dbReference type="InterPro" id="IPR041464">
    <property type="entry name" value="TubC_N"/>
</dbReference>
<evidence type="ECO:0000313" key="5">
    <source>
        <dbReference type="Proteomes" id="UP000184394"/>
    </source>
</evidence>
<dbReference type="AlphaFoldDB" id="A0A1M7K590"/>
<reference evidence="4 5" key="1">
    <citation type="submission" date="2016-11" db="EMBL/GenBank/DDBJ databases">
        <authorList>
            <person name="Jaros S."/>
            <person name="Januszkiewicz K."/>
            <person name="Wedrychowicz H."/>
        </authorList>
    </citation>
    <scope>NUCLEOTIDE SEQUENCE [LARGE SCALE GENOMIC DNA]</scope>
    <source>
        <strain evidence="4 5">Y1</strain>
    </source>
</reference>
<gene>
    <name evidence="4" type="ORF">SAMN04487860_107115</name>
</gene>
<dbReference type="GO" id="GO:0043041">
    <property type="term" value="P:amino acid activation for nonribosomal peptide biosynthetic process"/>
    <property type="evidence" value="ECO:0007669"/>
    <property type="project" value="TreeGrafter"/>
</dbReference>
<evidence type="ECO:0000256" key="1">
    <source>
        <dbReference type="ARBA" id="ARBA00022598"/>
    </source>
</evidence>
<feature type="domain" description="Condensation" evidence="2">
    <location>
        <begin position="93"/>
        <end position="477"/>
    </location>
</feature>
<proteinExistence type="predicted"/>
<evidence type="ECO:0000259" key="3">
    <source>
        <dbReference type="Pfam" id="PF18563"/>
    </source>
</evidence>
<dbReference type="InterPro" id="IPR001242">
    <property type="entry name" value="Condensation_dom"/>
</dbReference>
<dbReference type="EMBL" id="FRCT01000007">
    <property type="protein sequence ID" value="SHM60364.1"/>
    <property type="molecule type" value="Genomic_DNA"/>
</dbReference>
<name>A0A1M7K590_RUMFL</name>
<accession>A0A1M7K590</accession>
<dbReference type="Pfam" id="PF00668">
    <property type="entry name" value="Condensation"/>
    <property type="match status" value="1"/>
</dbReference>
<dbReference type="GO" id="GO:0005737">
    <property type="term" value="C:cytoplasm"/>
    <property type="evidence" value="ECO:0007669"/>
    <property type="project" value="TreeGrafter"/>
</dbReference>
<dbReference type="Pfam" id="PF18563">
    <property type="entry name" value="TubC_N"/>
    <property type="match status" value="1"/>
</dbReference>
<dbReference type="GO" id="GO:0016874">
    <property type="term" value="F:ligase activity"/>
    <property type="evidence" value="ECO:0007669"/>
    <property type="project" value="UniProtKB-KW"/>
</dbReference>
<dbReference type="PANTHER" id="PTHR45527">
    <property type="entry name" value="NONRIBOSOMAL PEPTIDE SYNTHETASE"/>
    <property type="match status" value="1"/>
</dbReference>
<protein>
    <submittedName>
        <fullName evidence="4">Nonribosomal peptide synthase</fullName>
    </submittedName>
</protein>
<sequence length="494" mass="57876">MNKILTPEEEIYILKRLNYYKSYGINLWADGEKLKFRSEQKLSPEMRDELMNDKELLLGFFLSETEREADYFSLTPIQSAYITGCQKDYELGGTNAHYYVEYEIEDIDIACMQKAINRSICDNDALRLVVCGDGRQRVLKSTPEYLLELNEVTGEEGIMAEREKWSHHIYHLGEWPMFHFGVTKKAGNTYILHFSFDCIIMDAWSAKMLLDRIFSLYRGENVPKLDYSFEKYMRQFSANERCDEKAEKYWDSRIDDMPECPVLDYKCNFSDVGEIRYKRLMYRFSAEDTVKLYDRLKKIYITPSVFMCTIFLKVMSHYSSKKDITIDLTLFNRMPFDKEVNETLGDFTNIGFASYHAADETFMQELQKVSAQFWKLLEFHDYDGTKVLKKLGRRLPGKALMPIVFTSTLQGFVKEQRPLGFREVYAISQTPQTAIDHQLRDDTGALSLSWDYITELFDEEYINKIFEAYIALTKKVMFADSWDQIISTVEGGEG</sequence>
<dbReference type="InterPro" id="IPR044894">
    <property type="entry name" value="TubC_N_sf"/>
</dbReference>
<dbReference type="RefSeq" id="WP_072950880.1">
    <property type="nucleotide sequence ID" value="NZ_FRCT01000007.1"/>
</dbReference>
<keyword evidence="1" id="KW-0436">Ligase</keyword>
<feature type="domain" description="TubC N-terminal docking" evidence="3">
    <location>
        <begin position="17"/>
        <end position="61"/>
    </location>
</feature>